<name>A0ABM3Y438_ERIEU</name>
<evidence type="ECO:0000313" key="3">
    <source>
        <dbReference type="RefSeq" id="XP_060055841.1"/>
    </source>
</evidence>
<protein>
    <submittedName>
        <fullName evidence="3">Ankyrin repeat domain-containing protein 65-like</fullName>
    </submittedName>
</protein>
<dbReference type="RefSeq" id="XP_060055841.1">
    <property type="nucleotide sequence ID" value="XM_060199858.1"/>
</dbReference>
<dbReference type="GeneID" id="132540894"/>
<reference evidence="3" key="1">
    <citation type="submission" date="2025-08" db="UniProtKB">
        <authorList>
            <consortium name="RefSeq"/>
        </authorList>
    </citation>
    <scope>IDENTIFICATION</scope>
</reference>
<proteinExistence type="predicted"/>
<gene>
    <name evidence="3" type="primary">LOC132540894</name>
</gene>
<accession>A0ABM3Y438</accession>
<evidence type="ECO:0000313" key="2">
    <source>
        <dbReference type="Proteomes" id="UP001652624"/>
    </source>
</evidence>
<feature type="region of interest" description="Disordered" evidence="1">
    <location>
        <begin position="1"/>
        <end position="26"/>
    </location>
</feature>
<organism evidence="2 3">
    <name type="scientific">Erinaceus europaeus</name>
    <name type="common">Western European hedgehog</name>
    <dbReference type="NCBI Taxonomy" id="9365"/>
    <lineage>
        <taxon>Eukaryota</taxon>
        <taxon>Metazoa</taxon>
        <taxon>Chordata</taxon>
        <taxon>Craniata</taxon>
        <taxon>Vertebrata</taxon>
        <taxon>Euteleostomi</taxon>
        <taxon>Mammalia</taxon>
        <taxon>Eutheria</taxon>
        <taxon>Laurasiatheria</taxon>
        <taxon>Eulipotyphla</taxon>
        <taxon>Erinaceidae</taxon>
        <taxon>Erinaceinae</taxon>
        <taxon>Erinaceus</taxon>
    </lineage>
</organism>
<sequence length="81" mass="9102">MQDFSSQVHARSFEPWEQGPTEMEAEQELRWLELGSEEAQGARTQGPSNPGAWGHLLRAVWSGHMGLVTKLLRQGASLEER</sequence>
<evidence type="ECO:0000256" key="1">
    <source>
        <dbReference type="SAM" id="MobiDB-lite"/>
    </source>
</evidence>
<keyword evidence="2" id="KW-1185">Reference proteome</keyword>
<dbReference type="Proteomes" id="UP001652624">
    <property type="component" value="Chromosome 10"/>
</dbReference>